<accession>A0ACB8SHC5</accession>
<keyword evidence="2" id="KW-1185">Reference proteome</keyword>
<protein>
    <submittedName>
        <fullName evidence="1">Uncharacterized protein</fullName>
    </submittedName>
</protein>
<comment type="caution">
    <text evidence="1">The sequence shown here is derived from an EMBL/GenBank/DDBJ whole genome shotgun (WGS) entry which is preliminary data.</text>
</comment>
<reference evidence="1" key="1">
    <citation type="submission" date="2021-03" db="EMBL/GenBank/DDBJ databases">
        <authorList>
            <consortium name="DOE Joint Genome Institute"/>
            <person name="Ahrendt S."/>
            <person name="Looney B.P."/>
            <person name="Miyauchi S."/>
            <person name="Morin E."/>
            <person name="Drula E."/>
            <person name="Courty P.E."/>
            <person name="Chicoki N."/>
            <person name="Fauchery L."/>
            <person name="Kohler A."/>
            <person name="Kuo A."/>
            <person name="Labutti K."/>
            <person name="Pangilinan J."/>
            <person name="Lipzen A."/>
            <person name="Riley R."/>
            <person name="Andreopoulos W."/>
            <person name="He G."/>
            <person name="Johnson J."/>
            <person name="Barry K.W."/>
            <person name="Grigoriev I.V."/>
            <person name="Nagy L."/>
            <person name="Hibbett D."/>
            <person name="Henrissat B."/>
            <person name="Matheny P.B."/>
            <person name="Labbe J."/>
            <person name="Martin F."/>
        </authorList>
    </citation>
    <scope>NUCLEOTIDE SEQUENCE</scope>
    <source>
        <strain evidence="1">HHB10654</strain>
    </source>
</reference>
<organism evidence="1 2">
    <name type="scientific">Artomyces pyxidatus</name>
    <dbReference type="NCBI Taxonomy" id="48021"/>
    <lineage>
        <taxon>Eukaryota</taxon>
        <taxon>Fungi</taxon>
        <taxon>Dikarya</taxon>
        <taxon>Basidiomycota</taxon>
        <taxon>Agaricomycotina</taxon>
        <taxon>Agaricomycetes</taxon>
        <taxon>Russulales</taxon>
        <taxon>Auriscalpiaceae</taxon>
        <taxon>Artomyces</taxon>
    </lineage>
</organism>
<reference evidence="1" key="2">
    <citation type="journal article" date="2022" name="New Phytol.">
        <title>Evolutionary transition to the ectomycorrhizal habit in the genomes of a hyperdiverse lineage of mushroom-forming fungi.</title>
        <authorList>
            <person name="Looney B."/>
            <person name="Miyauchi S."/>
            <person name="Morin E."/>
            <person name="Drula E."/>
            <person name="Courty P.E."/>
            <person name="Kohler A."/>
            <person name="Kuo A."/>
            <person name="LaButti K."/>
            <person name="Pangilinan J."/>
            <person name="Lipzen A."/>
            <person name="Riley R."/>
            <person name="Andreopoulos W."/>
            <person name="He G."/>
            <person name="Johnson J."/>
            <person name="Nolan M."/>
            <person name="Tritt A."/>
            <person name="Barry K.W."/>
            <person name="Grigoriev I.V."/>
            <person name="Nagy L.G."/>
            <person name="Hibbett D."/>
            <person name="Henrissat B."/>
            <person name="Matheny P.B."/>
            <person name="Labbe J."/>
            <person name="Martin F.M."/>
        </authorList>
    </citation>
    <scope>NUCLEOTIDE SEQUENCE</scope>
    <source>
        <strain evidence="1">HHB10654</strain>
    </source>
</reference>
<name>A0ACB8SHC5_9AGAM</name>
<dbReference type="Proteomes" id="UP000814140">
    <property type="component" value="Unassembled WGS sequence"/>
</dbReference>
<sequence length="88" mass="9595">MQATETSPLETWLLACDGAGGGLQTHTLTRHFLFERFHLGAKATEDLALLLAAIQPTSKSIATNVYTARLIDLRCGVFLDYDRVAIAC</sequence>
<proteinExistence type="predicted"/>
<gene>
    <name evidence="1" type="ORF">BV25DRAFT_1832862</name>
</gene>
<evidence type="ECO:0000313" key="2">
    <source>
        <dbReference type="Proteomes" id="UP000814140"/>
    </source>
</evidence>
<evidence type="ECO:0000313" key="1">
    <source>
        <dbReference type="EMBL" id="KAI0055784.1"/>
    </source>
</evidence>
<dbReference type="EMBL" id="MU277279">
    <property type="protein sequence ID" value="KAI0055784.1"/>
    <property type="molecule type" value="Genomic_DNA"/>
</dbReference>